<sequence>MPRCHSFTVWSPFKCRLRRPQRCRHFDAAEGVCSRPWRKRVVV</sequence>
<gene>
    <name evidence="1" type="ORF">GACE_2281</name>
</gene>
<proteinExistence type="predicted"/>
<evidence type="ECO:0000313" key="1">
    <source>
        <dbReference type="EMBL" id="AIY90041.1"/>
    </source>
</evidence>
<dbReference type="EMBL" id="CP009552">
    <property type="protein sequence ID" value="AIY90041.1"/>
    <property type="molecule type" value="Genomic_DNA"/>
</dbReference>
<accession>A0A0A7GGF7</accession>
<dbReference type="STRING" id="565033.GACE_2281"/>
<protein>
    <submittedName>
        <fullName evidence="1">Uncharacterized protein</fullName>
    </submittedName>
</protein>
<evidence type="ECO:0000313" key="2">
    <source>
        <dbReference type="Proteomes" id="UP000030624"/>
    </source>
</evidence>
<organism evidence="1 2">
    <name type="scientific">Geoglobus acetivorans</name>
    <dbReference type="NCBI Taxonomy" id="565033"/>
    <lineage>
        <taxon>Archaea</taxon>
        <taxon>Methanobacteriati</taxon>
        <taxon>Methanobacteriota</taxon>
        <taxon>Archaeoglobi</taxon>
        <taxon>Archaeoglobales</taxon>
        <taxon>Archaeoglobaceae</taxon>
        <taxon>Geoglobus</taxon>
    </lineage>
</organism>
<dbReference type="Proteomes" id="UP000030624">
    <property type="component" value="Chromosome"/>
</dbReference>
<dbReference type="AlphaFoldDB" id="A0A0A7GGF7"/>
<name>A0A0A7GGF7_GEOAI</name>
<reference evidence="1 2" key="1">
    <citation type="journal article" date="2015" name="Appl. Environ. Microbiol.">
        <title>The Geoglobus acetivorans genome: Fe(III) reduction, acetate utilization, autotrophic growth, and degradation of aromatic compounds in a hyperthermophilic archaeon.</title>
        <authorList>
            <person name="Mardanov A.V."/>
            <person name="Slododkina G.B."/>
            <person name="Slobodkin A.I."/>
            <person name="Beletsky A.V."/>
            <person name="Gavrilov S.N."/>
            <person name="Kublanov I.V."/>
            <person name="Bonch-Osmolovskaya E.A."/>
            <person name="Skryabin K.G."/>
            <person name="Ravin N.V."/>
        </authorList>
    </citation>
    <scope>NUCLEOTIDE SEQUENCE [LARGE SCALE GENOMIC DNA]</scope>
    <source>
        <strain evidence="1 2">SBH6</strain>
    </source>
</reference>
<dbReference type="KEGG" id="gac:GACE_2281"/>
<dbReference type="HOGENOM" id="CLU_3227671_0_0_2"/>